<gene>
    <name evidence="4" type="ORF">ElP_22970</name>
</gene>
<dbReference type="PANTHER" id="PTHR46580:SF4">
    <property type="entry name" value="ATP_GTP-BINDING PROTEIN"/>
    <property type="match status" value="1"/>
</dbReference>
<dbReference type="SUPFAM" id="SSF69318">
    <property type="entry name" value="Integrin alpha N-terminal domain"/>
    <property type="match status" value="1"/>
</dbReference>
<dbReference type="AlphaFoldDB" id="A0A518H0R8"/>
<dbReference type="Proteomes" id="UP000317835">
    <property type="component" value="Chromosome"/>
</dbReference>
<evidence type="ECO:0000256" key="3">
    <source>
        <dbReference type="SAM" id="SignalP"/>
    </source>
</evidence>
<evidence type="ECO:0000313" key="5">
    <source>
        <dbReference type="Proteomes" id="UP000317835"/>
    </source>
</evidence>
<dbReference type="KEGG" id="tpla:ElP_22970"/>
<dbReference type="Pfam" id="PF13517">
    <property type="entry name" value="FG-GAP_3"/>
    <property type="match status" value="3"/>
</dbReference>
<protein>
    <submittedName>
        <fullName evidence="4">FG-GAP repeat protein</fullName>
    </submittedName>
</protein>
<dbReference type="EMBL" id="CP036426">
    <property type="protein sequence ID" value="QDV34411.1"/>
    <property type="molecule type" value="Genomic_DNA"/>
</dbReference>
<dbReference type="OrthoDB" id="1488578at2"/>
<reference evidence="4 5" key="1">
    <citation type="submission" date="2019-02" db="EMBL/GenBank/DDBJ databases">
        <title>Deep-cultivation of Planctomycetes and their phenomic and genomic characterization uncovers novel biology.</title>
        <authorList>
            <person name="Wiegand S."/>
            <person name="Jogler M."/>
            <person name="Boedeker C."/>
            <person name="Pinto D."/>
            <person name="Vollmers J."/>
            <person name="Rivas-Marin E."/>
            <person name="Kohn T."/>
            <person name="Peeters S.H."/>
            <person name="Heuer A."/>
            <person name="Rast P."/>
            <person name="Oberbeckmann S."/>
            <person name="Bunk B."/>
            <person name="Jeske O."/>
            <person name="Meyerdierks A."/>
            <person name="Storesund J.E."/>
            <person name="Kallscheuer N."/>
            <person name="Luecker S."/>
            <person name="Lage O.M."/>
            <person name="Pohl T."/>
            <person name="Merkel B.J."/>
            <person name="Hornburger P."/>
            <person name="Mueller R.-W."/>
            <person name="Bruemmer F."/>
            <person name="Labrenz M."/>
            <person name="Spormann A.M."/>
            <person name="Op den Camp H."/>
            <person name="Overmann J."/>
            <person name="Amann R."/>
            <person name="Jetten M.S.M."/>
            <person name="Mascher T."/>
            <person name="Medema M.H."/>
            <person name="Devos D.P."/>
            <person name="Kaster A.-K."/>
            <person name="Ovreas L."/>
            <person name="Rohde M."/>
            <person name="Galperin M.Y."/>
            <person name="Jogler C."/>
        </authorList>
    </citation>
    <scope>NUCLEOTIDE SEQUENCE [LARGE SCALE GENOMIC DNA]</scope>
    <source>
        <strain evidence="4 5">ElP</strain>
    </source>
</reference>
<feature type="region of interest" description="Disordered" evidence="2">
    <location>
        <begin position="41"/>
        <end position="70"/>
    </location>
</feature>
<evidence type="ECO:0000256" key="2">
    <source>
        <dbReference type="SAM" id="MobiDB-lite"/>
    </source>
</evidence>
<dbReference type="InterPro" id="IPR028994">
    <property type="entry name" value="Integrin_alpha_N"/>
</dbReference>
<dbReference type="RefSeq" id="WP_145269273.1">
    <property type="nucleotide sequence ID" value="NZ_CP036426.1"/>
</dbReference>
<proteinExistence type="predicted"/>
<keyword evidence="1 3" id="KW-0732">Signal</keyword>
<dbReference type="PANTHER" id="PTHR46580">
    <property type="entry name" value="SENSOR KINASE-RELATED"/>
    <property type="match status" value="1"/>
</dbReference>
<name>A0A518H0R8_9BACT</name>
<dbReference type="Gene3D" id="2.130.10.130">
    <property type="entry name" value="Integrin alpha, N-terminal"/>
    <property type="match status" value="3"/>
</dbReference>
<sequence precursor="true">MHTRCLSPLLALGLIVFGATAPAHPGSDIGSVSTLVTRTGPDEKCGSAVPRSEPHTLLAPAPGSPLPAPDGTLAAGDVDGDRCADLVLCTGTTLNVFLGSAHRPWRREPDITADLPGKASEIAVEDVNHDGRLDVVLADHDSYAVTVLLGVGDGRFRAAPGSPFIARIGEQPHTHGLAIADADGDGHPDIVTANNADGDVSLLLGDGHGRFARAPQSPFPCGRSPYPIAATDINGDGCADVLVPNSGPDLETLQILLGNGRGELAPAPGSPLTCDAGIWYVAAGDLDDDRRPDVVATHSEGGAALTILINDGHGVLSPAPGSPLQLGHGAWGVEIADMDRDGNADLVVAGDEAIRVFEGDGRGGFRPADGSPYRTGKGAWRLAVADFNGDGKPDIATRCVEEERVEILFGT</sequence>
<evidence type="ECO:0000313" key="4">
    <source>
        <dbReference type="EMBL" id="QDV34411.1"/>
    </source>
</evidence>
<feature type="chain" id="PRO_5022179575" evidence="3">
    <location>
        <begin position="24"/>
        <end position="411"/>
    </location>
</feature>
<evidence type="ECO:0000256" key="1">
    <source>
        <dbReference type="ARBA" id="ARBA00022729"/>
    </source>
</evidence>
<keyword evidence="5" id="KW-1185">Reference proteome</keyword>
<dbReference type="InterPro" id="IPR013517">
    <property type="entry name" value="FG-GAP"/>
</dbReference>
<accession>A0A518H0R8</accession>
<organism evidence="4 5">
    <name type="scientific">Tautonia plasticadhaerens</name>
    <dbReference type="NCBI Taxonomy" id="2527974"/>
    <lineage>
        <taxon>Bacteria</taxon>
        <taxon>Pseudomonadati</taxon>
        <taxon>Planctomycetota</taxon>
        <taxon>Planctomycetia</taxon>
        <taxon>Isosphaerales</taxon>
        <taxon>Isosphaeraceae</taxon>
        <taxon>Tautonia</taxon>
    </lineage>
</organism>
<feature type="signal peptide" evidence="3">
    <location>
        <begin position="1"/>
        <end position="23"/>
    </location>
</feature>